<dbReference type="InterPro" id="IPR011009">
    <property type="entry name" value="Kinase-like_dom_sf"/>
</dbReference>
<evidence type="ECO:0000259" key="2">
    <source>
        <dbReference type="PROSITE" id="PS50011"/>
    </source>
</evidence>
<keyword evidence="4" id="KW-1185">Reference proteome</keyword>
<comment type="caution">
    <text evidence="3">The sequence shown here is derived from an EMBL/GenBank/DDBJ whole genome shotgun (WGS) entry which is preliminary data.</text>
</comment>
<sequence>MLHSFVVARLLPRLPSWAPHGQAAASSFDTKPFLALYLRDEPGYIIRPPNLFIVTRERPNSPESDYFVLNPPDPSSTDGCPSKLNVVPPLPFEGTLYLLLVPNICATFPDAEENGQLPLLTATTYTYQLDDSSVIKFSVALKKAAPSFLPPRITGGDDDPGSGWDTWSSCTPRKAPGVVDYNQRVVLSFEALPLEALPAAFQTSIFDEIPLVRQLVLDYTWEGSAAVTIYVDSMRKQMARIAASGRIFREPNLLSDQVNDQDQPIDALRPSTAYLQSLPVIHDGDPQDGSDEDDLADWCNYDSLPVLRVDRAALTPAVLTENIKVVAFDSNVFIDRHGPLKKVLISIFPRSRYLRSERELFGLYIEYEALRVSEGQPESPLAVIRNIAHYLDAEVDDSAITVSIQDLLRPRIATESTTIPKFLAEEGFISVAIPSTASGSSVASIDDLALGLFDIIAQNTQNALSWDAVLSFCEEYYPNICRSQILVVSGDLRRICESASQAGFPTTFLAAEKDFNGRPYKFIPTIAPTYTLTDLAELLPVLRDPKSAPPPPEPLADMENPPFRIRNTYQCTYVLGTGSFSYVWNAIQLDTGFPVAIKFEQIDPTDPSIIPYEAAIYSQLEGVQGIPRVHWSGKDTNADVLVMDKLGPNLESLRRFCRGRLELKTVLMLGEQMLQIIEQVHARGIIIRDVKPENCALGFAEDYKRLFLFDLGLAKLYLNPNTGVHMPFREGRAGIGTPRYASHNVHLGFEPGRRDDVEAIGMLLLYLLHGRLPWQGIYAPDIPAKLRRIGEMKRGQPFTDLLALSPTFFAPFFSHCRSLEFSDKPDYKLLRGLLRGEMRKNGWEYDWEYDWWKAGKRGTLLPEEYQIDPRWVEPIRRQMFSY</sequence>
<keyword evidence="1" id="KW-0547">Nucleotide-binding</keyword>
<reference evidence="4" key="1">
    <citation type="submission" date="2024-06" db="EMBL/GenBank/DDBJ databases">
        <title>Multi-omics analyses provide insights into the biosynthesis of the anticancer antibiotic pleurotin in Hohenbuehelia grisea.</title>
        <authorList>
            <person name="Weaver J.A."/>
            <person name="Alberti F."/>
        </authorList>
    </citation>
    <scope>NUCLEOTIDE SEQUENCE [LARGE SCALE GENOMIC DNA]</scope>
    <source>
        <strain evidence="4">T-177</strain>
    </source>
</reference>
<evidence type="ECO:0000313" key="3">
    <source>
        <dbReference type="EMBL" id="KAL0945795.1"/>
    </source>
</evidence>
<feature type="domain" description="Protein kinase" evidence="2">
    <location>
        <begin position="569"/>
        <end position="834"/>
    </location>
</feature>
<protein>
    <recommendedName>
        <fullName evidence="2">Protein kinase domain-containing protein</fullName>
    </recommendedName>
</protein>
<feature type="binding site" evidence="1">
    <location>
        <position position="598"/>
    </location>
    <ligand>
        <name>ATP</name>
        <dbReference type="ChEBI" id="CHEBI:30616"/>
    </ligand>
</feature>
<dbReference type="CDD" id="cd14016">
    <property type="entry name" value="STKc_CK1"/>
    <property type="match status" value="1"/>
</dbReference>
<keyword evidence="1" id="KW-0067">ATP-binding</keyword>
<dbReference type="PANTHER" id="PTHR11909">
    <property type="entry name" value="CASEIN KINASE-RELATED"/>
    <property type="match status" value="1"/>
</dbReference>
<dbReference type="Gene3D" id="1.10.510.10">
    <property type="entry name" value="Transferase(Phosphotransferase) domain 1"/>
    <property type="match status" value="1"/>
</dbReference>
<dbReference type="PROSITE" id="PS50011">
    <property type="entry name" value="PROTEIN_KINASE_DOM"/>
    <property type="match status" value="1"/>
</dbReference>
<dbReference type="SUPFAM" id="SSF56112">
    <property type="entry name" value="Protein kinase-like (PK-like)"/>
    <property type="match status" value="1"/>
</dbReference>
<dbReference type="SMART" id="SM00220">
    <property type="entry name" value="S_TKc"/>
    <property type="match status" value="1"/>
</dbReference>
<evidence type="ECO:0000313" key="4">
    <source>
        <dbReference type="Proteomes" id="UP001556367"/>
    </source>
</evidence>
<proteinExistence type="predicted"/>
<accession>A0ABR3IR82</accession>
<dbReference type="InterPro" id="IPR017441">
    <property type="entry name" value="Protein_kinase_ATP_BS"/>
</dbReference>
<name>A0ABR3IR82_9AGAR</name>
<dbReference type="EMBL" id="JASNQZ010000015">
    <property type="protein sequence ID" value="KAL0945795.1"/>
    <property type="molecule type" value="Genomic_DNA"/>
</dbReference>
<evidence type="ECO:0000256" key="1">
    <source>
        <dbReference type="PROSITE-ProRule" id="PRU10141"/>
    </source>
</evidence>
<dbReference type="Proteomes" id="UP001556367">
    <property type="component" value="Unassembled WGS sequence"/>
</dbReference>
<dbReference type="PROSITE" id="PS00107">
    <property type="entry name" value="PROTEIN_KINASE_ATP"/>
    <property type="match status" value="1"/>
</dbReference>
<gene>
    <name evidence="3" type="ORF">HGRIS_012083</name>
</gene>
<organism evidence="3 4">
    <name type="scientific">Hohenbuehelia grisea</name>
    <dbReference type="NCBI Taxonomy" id="104357"/>
    <lineage>
        <taxon>Eukaryota</taxon>
        <taxon>Fungi</taxon>
        <taxon>Dikarya</taxon>
        <taxon>Basidiomycota</taxon>
        <taxon>Agaricomycotina</taxon>
        <taxon>Agaricomycetes</taxon>
        <taxon>Agaricomycetidae</taxon>
        <taxon>Agaricales</taxon>
        <taxon>Pleurotineae</taxon>
        <taxon>Pleurotaceae</taxon>
        <taxon>Hohenbuehelia</taxon>
    </lineage>
</organism>
<dbReference type="InterPro" id="IPR050235">
    <property type="entry name" value="CK1_Ser-Thr_kinase"/>
</dbReference>
<dbReference type="InterPro" id="IPR000719">
    <property type="entry name" value="Prot_kinase_dom"/>
</dbReference>
<dbReference type="Pfam" id="PF00069">
    <property type="entry name" value="Pkinase"/>
    <property type="match status" value="1"/>
</dbReference>